<evidence type="ECO:0000313" key="1">
    <source>
        <dbReference type="EMBL" id="GAG92289.1"/>
    </source>
</evidence>
<protein>
    <submittedName>
        <fullName evidence="1">Uncharacterized protein</fullName>
    </submittedName>
</protein>
<accession>X1B916</accession>
<comment type="caution">
    <text evidence="1">The sequence shown here is derived from an EMBL/GenBank/DDBJ whole genome shotgun (WGS) entry which is preliminary data.</text>
</comment>
<reference evidence="1" key="1">
    <citation type="journal article" date="2014" name="Front. Microbiol.">
        <title>High frequency of phylogenetically diverse reductive dehalogenase-homologous genes in deep subseafloor sedimentary metagenomes.</title>
        <authorList>
            <person name="Kawai M."/>
            <person name="Futagami T."/>
            <person name="Toyoda A."/>
            <person name="Takaki Y."/>
            <person name="Nishi S."/>
            <person name="Hori S."/>
            <person name="Arai W."/>
            <person name="Tsubouchi T."/>
            <person name="Morono Y."/>
            <person name="Uchiyama I."/>
            <person name="Ito T."/>
            <person name="Fujiyama A."/>
            <person name="Inagaki F."/>
            <person name="Takami H."/>
        </authorList>
    </citation>
    <scope>NUCLEOTIDE SEQUENCE</scope>
    <source>
        <strain evidence="1">Expedition CK06-06</strain>
    </source>
</reference>
<proteinExistence type="predicted"/>
<organism evidence="1">
    <name type="scientific">marine sediment metagenome</name>
    <dbReference type="NCBI Taxonomy" id="412755"/>
    <lineage>
        <taxon>unclassified sequences</taxon>
        <taxon>metagenomes</taxon>
        <taxon>ecological metagenomes</taxon>
    </lineage>
</organism>
<sequence length="46" mass="5431">MFLAKISDIKVRIHESGKGDKISYWLEPKDYEDLKDNWEIIGNGYD</sequence>
<name>X1B916_9ZZZZ</name>
<dbReference type="EMBL" id="BART01027371">
    <property type="protein sequence ID" value="GAG92289.1"/>
    <property type="molecule type" value="Genomic_DNA"/>
</dbReference>
<gene>
    <name evidence="1" type="ORF">S01H4_48534</name>
</gene>
<dbReference type="AlphaFoldDB" id="X1B916"/>